<protein>
    <submittedName>
        <fullName evidence="1">Uncharacterized protein</fullName>
    </submittedName>
</protein>
<evidence type="ECO:0000313" key="2">
    <source>
        <dbReference type="Proteomes" id="UP000075476"/>
    </source>
</evidence>
<dbReference type="AlphaFoldDB" id="A0A9X0SPI6"/>
<reference evidence="1 2" key="1">
    <citation type="submission" date="2015-12" db="EMBL/GenBank/DDBJ databases">
        <title>Bacillus cereus Group isolate.</title>
        <authorList>
            <person name="Kovac J."/>
        </authorList>
    </citation>
    <scope>NUCLEOTIDE SEQUENCE [LARGE SCALE GENOMIC DNA]</scope>
    <source>
        <strain evidence="1 2">FSL K6-0073</strain>
    </source>
</reference>
<dbReference type="Proteomes" id="UP000075476">
    <property type="component" value="Unassembled WGS sequence"/>
</dbReference>
<proteinExistence type="predicted"/>
<dbReference type="RefSeq" id="WP_061662640.1">
    <property type="nucleotide sequence ID" value="NZ_LOMO01000001.1"/>
</dbReference>
<organism evidence="1 2">
    <name type="scientific">Bacillus cereus</name>
    <dbReference type="NCBI Taxonomy" id="1396"/>
    <lineage>
        <taxon>Bacteria</taxon>
        <taxon>Bacillati</taxon>
        <taxon>Bacillota</taxon>
        <taxon>Bacilli</taxon>
        <taxon>Bacillales</taxon>
        <taxon>Bacillaceae</taxon>
        <taxon>Bacillus</taxon>
        <taxon>Bacillus cereus group</taxon>
    </lineage>
</organism>
<sequence length="71" mass="8241">MKRGSCYGEQVDAFDLVVSNENDFHLTRDRVYVVKECVGGDLIQVKNDLGELETYTTEYFDFYEGQTIDNF</sequence>
<gene>
    <name evidence="1" type="ORF">AT268_33010</name>
</gene>
<accession>A0A9X0SPI6</accession>
<evidence type="ECO:0000313" key="1">
    <source>
        <dbReference type="EMBL" id="KXY51305.1"/>
    </source>
</evidence>
<dbReference type="EMBL" id="LOMO01000001">
    <property type="protein sequence ID" value="KXY51305.1"/>
    <property type="molecule type" value="Genomic_DNA"/>
</dbReference>
<name>A0A9X0SPI6_BACCE</name>
<comment type="caution">
    <text evidence="1">The sequence shown here is derived from an EMBL/GenBank/DDBJ whole genome shotgun (WGS) entry which is preliminary data.</text>
</comment>